<feature type="region of interest" description="Disordered" evidence="1">
    <location>
        <begin position="82"/>
        <end position="111"/>
    </location>
</feature>
<name>A0AAP3E7W8_9EURY</name>
<sequence length="111" mass="12321">MWISNDDGLSFSKKYYPFCVSPDGKVIGFEFKEGETWYLACNPTPCANAEGEEDALLADDRLKAEDCGLPGNITVRTNQCREWWDDDNGPTPPDNSNRGGNRGKKGNKGKK</sequence>
<organism evidence="2 3">
    <name type="scientific">Natronosalvus hydrolyticus</name>
    <dbReference type="NCBI Taxonomy" id="2979988"/>
    <lineage>
        <taxon>Archaea</taxon>
        <taxon>Methanobacteriati</taxon>
        <taxon>Methanobacteriota</taxon>
        <taxon>Stenosarchaea group</taxon>
        <taxon>Halobacteria</taxon>
        <taxon>Halobacteriales</taxon>
        <taxon>Natrialbaceae</taxon>
        <taxon>Natronosalvus</taxon>
    </lineage>
</organism>
<reference evidence="2 3" key="1">
    <citation type="submission" date="2022-09" db="EMBL/GenBank/DDBJ databases">
        <title>Enrichment on poylsaccharides allowed isolation of novel metabolic and taxonomic groups of Haloarchaea.</title>
        <authorList>
            <person name="Sorokin D.Y."/>
            <person name="Elcheninov A.G."/>
            <person name="Khizhniak T.V."/>
            <person name="Kolganova T.V."/>
            <person name="Kublanov I.V."/>
        </authorList>
    </citation>
    <scope>NUCLEOTIDE SEQUENCE [LARGE SCALE GENOMIC DNA]</scope>
    <source>
        <strain evidence="2 3">AArc-curdl1</strain>
    </source>
</reference>
<dbReference type="AlphaFoldDB" id="A0AAP3E7W8"/>
<feature type="compositionally biased region" description="Basic residues" evidence="1">
    <location>
        <begin position="101"/>
        <end position="111"/>
    </location>
</feature>
<evidence type="ECO:0000256" key="1">
    <source>
        <dbReference type="SAM" id="MobiDB-lite"/>
    </source>
</evidence>
<accession>A0AAP3E7W8</accession>
<keyword evidence="3" id="KW-1185">Reference proteome</keyword>
<dbReference type="RefSeq" id="WP_342810365.1">
    <property type="nucleotide sequence ID" value="NZ_JAOPJZ010000028.1"/>
</dbReference>
<gene>
    <name evidence="2" type="ORF">OB919_19105</name>
</gene>
<dbReference type="Proteomes" id="UP001321047">
    <property type="component" value="Unassembled WGS sequence"/>
</dbReference>
<protein>
    <submittedName>
        <fullName evidence="2">Uncharacterized protein</fullName>
    </submittedName>
</protein>
<evidence type="ECO:0000313" key="3">
    <source>
        <dbReference type="Proteomes" id="UP001321047"/>
    </source>
</evidence>
<comment type="caution">
    <text evidence="2">The sequence shown here is derived from an EMBL/GenBank/DDBJ whole genome shotgun (WGS) entry which is preliminary data.</text>
</comment>
<dbReference type="EMBL" id="JAOPJZ010000028">
    <property type="protein sequence ID" value="MCU4754061.1"/>
    <property type="molecule type" value="Genomic_DNA"/>
</dbReference>
<proteinExistence type="predicted"/>
<evidence type="ECO:0000313" key="2">
    <source>
        <dbReference type="EMBL" id="MCU4754061.1"/>
    </source>
</evidence>